<evidence type="ECO:0000313" key="2">
    <source>
        <dbReference type="Proteomes" id="UP000249723"/>
    </source>
</evidence>
<dbReference type="AlphaFoldDB" id="A0A2X0N764"/>
<keyword evidence="2" id="KW-1185">Reference proteome</keyword>
<dbReference type="OrthoDB" id="2540289at2759"/>
<gene>
    <name evidence="1" type="ORF">BZ3500_MVSOF-1268-A1-R1_CHR2-2G05189</name>
</gene>
<sequence>MISGLIMEGSYLLDFRTVLVTFVGRPNDEIVSIRCTVVKSETNALMRQTPKSNNT</sequence>
<protein>
    <submittedName>
        <fullName evidence="1">BZ3500_MvSof-1268-A1-R1_Chr2-2g05189 protein</fullName>
    </submittedName>
</protein>
<dbReference type="Proteomes" id="UP000249723">
    <property type="component" value="Unassembled WGS sequence"/>
</dbReference>
<dbReference type="EMBL" id="FMWP01000010">
    <property type="protein sequence ID" value="SCZ87723.1"/>
    <property type="molecule type" value="Genomic_DNA"/>
</dbReference>
<evidence type="ECO:0000313" key="1">
    <source>
        <dbReference type="EMBL" id="SCZ87723.1"/>
    </source>
</evidence>
<organism evidence="1 2">
    <name type="scientific">Microbotryum saponariae</name>
    <dbReference type="NCBI Taxonomy" id="289078"/>
    <lineage>
        <taxon>Eukaryota</taxon>
        <taxon>Fungi</taxon>
        <taxon>Dikarya</taxon>
        <taxon>Basidiomycota</taxon>
        <taxon>Pucciniomycotina</taxon>
        <taxon>Microbotryomycetes</taxon>
        <taxon>Microbotryales</taxon>
        <taxon>Microbotryaceae</taxon>
        <taxon>Microbotryum</taxon>
    </lineage>
</organism>
<accession>A0A2X0N764</accession>
<name>A0A2X0N764_9BASI</name>
<reference evidence="2" key="1">
    <citation type="submission" date="2016-10" db="EMBL/GenBank/DDBJ databases">
        <authorList>
            <person name="Jeantristanb JTB J.-T."/>
            <person name="Ricardo R."/>
        </authorList>
    </citation>
    <scope>NUCLEOTIDE SEQUENCE [LARGE SCALE GENOMIC DNA]</scope>
</reference>
<proteinExistence type="predicted"/>